<name>A0A6M2BVE3_9GAMM</name>
<evidence type="ECO:0000313" key="3">
    <source>
        <dbReference type="Proteomes" id="UP000472676"/>
    </source>
</evidence>
<protein>
    <submittedName>
        <fullName evidence="2">DUF4231 domain-containing protein</fullName>
    </submittedName>
</protein>
<dbReference type="Proteomes" id="UP000472676">
    <property type="component" value="Unassembled WGS sequence"/>
</dbReference>
<accession>A0A6M2BVE3</accession>
<dbReference type="Pfam" id="PF14015">
    <property type="entry name" value="DUF4231"/>
    <property type="match status" value="1"/>
</dbReference>
<keyword evidence="3" id="KW-1185">Reference proteome</keyword>
<dbReference type="EMBL" id="JAAMOW010000008">
    <property type="protein sequence ID" value="NGY06330.1"/>
    <property type="molecule type" value="Genomic_DNA"/>
</dbReference>
<dbReference type="AlphaFoldDB" id="A0A6M2BVE3"/>
<dbReference type="InterPro" id="IPR025325">
    <property type="entry name" value="DUF4231"/>
</dbReference>
<evidence type="ECO:0000313" key="2">
    <source>
        <dbReference type="EMBL" id="NGY06330.1"/>
    </source>
</evidence>
<gene>
    <name evidence="2" type="ORF">G7Y85_16275</name>
</gene>
<feature type="transmembrane region" description="Helical" evidence="1">
    <location>
        <begin position="107"/>
        <end position="126"/>
    </location>
</feature>
<organism evidence="2 3">
    <name type="scientific">Solimonas terrae</name>
    <dbReference type="NCBI Taxonomy" id="1396819"/>
    <lineage>
        <taxon>Bacteria</taxon>
        <taxon>Pseudomonadati</taxon>
        <taxon>Pseudomonadota</taxon>
        <taxon>Gammaproteobacteria</taxon>
        <taxon>Nevskiales</taxon>
        <taxon>Nevskiaceae</taxon>
        <taxon>Solimonas</taxon>
    </lineage>
</organism>
<reference evidence="2 3" key="1">
    <citation type="journal article" date="2014" name="Int. J. Syst. Evol. Microbiol.">
        <title>Solimonas terrae sp. nov., isolated from soil.</title>
        <authorList>
            <person name="Kim S.J."/>
            <person name="Moon J.Y."/>
            <person name="Weon H.Y."/>
            <person name="Ahn J.H."/>
            <person name="Chen W.M."/>
            <person name="Kwon S.W."/>
        </authorList>
    </citation>
    <scope>NUCLEOTIDE SEQUENCE [LARGE SCALE GENOMIC DNA]</scope>
    <source>
        <strain evidence="2 3">KIS83-12</strain>
    </source>
</reference>
<sequence>MNVRPRQTLLLVLAPCIVVAGWLCFHNNWPRGEALGIALQTAIAQGDADKSLVARLIWSNYVETRADASRWSGIYWGFTFTAALFSALAALILKFETLLKNEAAKKDVAAILSVAAALLITVSTSGDFHQKWQANRVAAAQLEQIGYQFLSADGAEPRRYLPAVGRVLLVRSVAIAGADAPKPEPDAAVPADAGR</sequence>
<feature type="transmembrane region" description="Helical" evidence="1">
    <location>
        <begin position="74"/>
        <end position="95"/>
    </location>
</feature>
<proteinExistence type="predicted"/>
<keyword evidence="1" id="KW-0812">Transmembrane</keyword>
<evidence type="ECO:0000256" key="1">
    <source>
        <dbReference type="SAM" id="Phobius"/>
    </source>
</evidence>
<comment type="caution">
    <text evidence="2">The sequence shown here is derived from an EMBL/GenBank/DDBJ whole genome shotgun (WGS) entry which is preliminary data.</text>
</comment>
<dbReference type="RefSeq" id="WP_166259590.1">
    <property type="nucleotide sequence ID" value="NZ_JAAMOW010000008.1"/>
</dbReference>
<keyword evidence="1" id="KW-0472">Membrane</keyword>
<keyword evidence="1" id="KW-1133">Transmembrane helix</keyword>